<keyword evidence="2" id="KW-0677">Repeat</keyword>
<dbReference type="PANTHER" id="PTHR24366:SF96">
    <property type="entry name" value="LEUCINE RICH REPEAT CONTAINING 53"/>
    <property type="match status" value="1"/>
</dbReference>
<evidence type="ECO:0000256" key="1">
    <source>
        <dbReference type="ARBA" id="ARBA00022614"/>
    </source>
</evidence>
<dbReference type="OrthoDB" id="2013775at2759"/>
<evidence type="ECO:0000313" key="3">
    <source>
        <dbReference type="EMBL" id="CAG5126512.1"/>
    </source>
</evidence>
<dbReference type="Gene3D" id="3.80.10.10">
    <property type="entry name" value="Ribonuclease Inhibitor"/>
    <property type="match status" value="1"/>
</dbReference>
<dbReference type="PANTHER" id="PTHR24366">
    <property type="entry name" value="IG(IMMUNOGLOBULIN) AND LRR(LEUCINE RICH REPEAT) DOMAINS"/>
    <property type="match status" value="1"/>
</dbReference>
<organism evidence="3 4">
    <name type="scientific">Candidula unifasciata</name>
    <dbReference type="NCBI Taxonomy" id="100452"/>
    <lineage>
        <taxon>Eukaryota</taxon>
        <taxon>Metazoa</taxon>
        <taxon>Spiralia</taxon>
        <taxon>Lophotrochozoa</taxon>
        <taxon>Mollusca</taxon>
        <taxon>Gastropoda</taxon>
        <taxon>Heterobranchia</taxon>
        <taxon>Euthyneura</taxon>
        <taxon>Panpulmonata</taxon>
        <taxon>Eupulmonata</taxon>
        <taxon>Stylommatophora</taxon>
        <taxon>Helicina</taxon>
        <taxon>Helicoidea</taxon>
        <taxon>Geomitridae</taxon>
        <taxon>Candidula</taxon>
    </lineage>
</organism>
<keyword evidence="1" id="KW-0433">Leucine-rich repeat</keyword>
<name>A0A8S3ZH95_9EUPU</name>
<proteinExistence type="predicted"/>
<dbReference type="EMBL" id="CAJHNH020002374">
    <property type="protein sequence ID" value="CAG5126512.1"/>
    <property type="molecule type" value="Genomic_DNA"/>
</dbReference>
<evidence type="ECO:0000313" key="4">
    <source>
        <dbReference type="Proteomes" id="UP000678393"/>
    </source>
</evidence>
<dbReference type="Pfam" id="PF13855">
    <property type="entry name" value="LRR_8"/>
    <property type="match status" value="1"/>
</dbReference>
<dbReference type="AlphaFoldDB" id="A0A8S3ZH95"/>
<dbReference type="InterPro" id="IPR032675">
    <property type="entry name" value="LRR_dom_sf"/>
</dbReference>
<evidence type="ECO:0000256" key="2">
    <source>
        <dbReference type="ARBA" id="ARBA00022737"/>
    </source>
</evidence>
<dbReference type="InterPro" id="IPR001611">
    <property type="entry name" value="Leu-rich_rpt"/>
</dbReference>
<comment type="caution">
    <text evidence="3">The sequence shown here is derived from an EMBL/GenBank/DDBJ whole genome shotgun (WGS) entry which is preliminary data.</text>
</comment>
<protein>
    <submittedName>
        <fullName evidence="3">Uncharacterized protein</fullName>
    </submittedName>
</protein>
<accession>A0A8S3ZH95</accession>
<sequence>MQYNSLPSIPTFMSDLILLEDIVLPYNVIQEIHATDFPPTPVNVDLEHNLIKTLTNTSFRVNSTIVFLNLNDNPIVDISPEVFKKLPALKELRLQKSKLTRLPLKFPALTSLYFVDLTNSTELVCTCAEKSLESWVKSLSPANVVGSCGDTSIYAFFVTLSPACP</sequence>
<keyword evidence="4" id="KW-1185">Reference proteome</keyword>
<dbReference type="Proteomes" id="UP000678393">
    <property type="component" value="Unassembled WGS sequence"/>
</dbReference>
<dbReference type="SUPFAM" id="SSF52058">
    <property type="entry name" value="L domain-like"/>
    <property type="match status" value="1"/>
</dbReference>
<reference evidence="3" key="1">
    <citation type="submission" date="2021-04" db="EMBL/GenBank/DDBJ databases">
        <authorList>
            <consortium name="Molecular Ecology Group"/>
        </authorList>
    </citation>
    <scope>NUCLEOTIDE SEQUENCE</scope>
</reference>
<gene>
    <name evidence="3" type="ORF">CUNI_LOCUS12070</name>
</gene>